<dbReference type="GO" id="GO:0051011">
    <property type="term" value="F:microtubule minus-end binding"/>
    <property type="evidence" value="ECO:0007669"/>
    <property type="project" value="TreeGrafter"/>
</dbReference>
<organism evidence="7 8">
    <name type="scientific">Pyrrhoderma noxium</name>
    <dbReference type="NCBI Taxonomy" id="2282107"/>
    <lineage>
        <taxon>Eukaryota</taxon>
        <taxon>Fungi</taxon>
        <taxon>Dikarya</taxon>
        <taxon>Basidiomycota</taxon>
        <taxon>Agaricomycotina</taxon>
        <taxon>Agaricomycetes</taxon>
        <taxon>Hymenochaetales</taxon>
        <taxon>Hymenochaetaceae</taxon>
        <taxon>Pyrrhoderma</taxon>
    </lineage>
</organism>
<dbReference type="GO" id="GO:0031122">
    <property type="term" value="P:cytoplasmic microtubule organization"/>
    <property type="evidence" value="ECO:0007669"/>
    <property type="project" value="TreeGrafter"/>
</dbReference>
<comment type="caution">
    <text evidence="7">The sequence shown here is derived from an EMBL/GenBank/DDBJ whole genome shotgun (WGS) entry which is preliminary data.</text>
</comment>
<comment type="similarity">
    <text evidence="1 5">Belongs to the TUBGCP family.</text>
</comment>
<dbReference type="GO" id="GO:0005874">
    <property type="term" value="C:microtubule"/>
    <property type="evidence" value="ECO:0007669"/>
    <property type="project" value="UniProtKB-KW"/>
</dbReference>
<keyword evidence="2 5" id="KW-0963">Cytoplasm</keyword>
<dbReference type="GO" id="GO:0000278">
    <property type="term" value="P:mitotic cell cycle"/>
    <property type="evidence" value="ECO:0007669"/>
    <property type="project" value="TreeGrafter"/>
</dbReference>
<dbReference type="Proteomes" id="UP000217199">
    <property type="component" value="Unassembled WGS sequence"/>
</dbReference>
<dbReference type="GO" id="GO:0051321">
    <property type="term" value="P:meiotic cell cycle"/>
    <property type="evidence" value="ECO:0007669"/>
    <property type="project" value="TreeGrafter"/>
</dbReference>
<dbReference type="InterPro" id="IPR040457">
    <property type="entry name" value="GCP_C"/>
</dbReference>
<dbReference type="PANTHER" id="PTHR19302">
    <property type="entry name" value="GAMMA TUBULIN COMPLEX PROTEIN"/>
    <property type="match status" value="1"/>
</dbReference>
<proteinExistence type="inferred from homology"/>
<dbReference type="GO" id="GO:0043015">
    <property type="term" value="F:gamma-tubulin binding"/>
    <property type="evidence" value="ECO:0007669"/>
    <property type="project" value="InterPro"/>
</dbReference>
<dbReference type="GO" id="GO:0007020">
    <property type="term" value="P:microtubule nucleation"/>
    <property type="evidence" value="ECO:0007669"/>
    <property type="project" value="InterPro"/>
</dbReference>
<dbReference type="GO" id="GO:0005816">
    <property type="term" value="C:spindle pole body"/>
    <property type="evidence" value="ECO:0007669"/>
    <property type="project" value="UniProtKB-ARBA"/>
</dbReference>
<evidence type="ECO:0000256" key="1">
    <source>
        <dbReference type="ARBA" id="ARBA00010337"/>
    </source>
</evidence>
<evidence type="ECO:0000256" key="5">
    <source>
        <dbReference type="RuleBase" id="RU363050"/>
    </source>
</evidence>
<keyword evidence="8" id="KW-1185">Reference proteome</keyword>
<dbReference type="AlphaFoldDB" id="A0A286UHV3"/>
<dbReference type="EMBL" id="NBII01000005">
    <property type="protein sequence ID" value="PAV19210.1"/>
    <property type="molecule type" value="Genomic_DNA"/>
</dbReference>
<evidence type="ECO:0000256" key="3">
    <source>
        <dbReference type="ARBA" id="ARBA00022701"/>
    </source>
</evidence>
<accession>A0A286UHV3</accession>
<protein>
    <recommendedName>
        <fullName evidence="5">Spindle pole body component</fullName>
    </recommendedName>
</protein>
<keyword evidence="4 5" id="KW-0206">Cytoskeleton</keyword>
<evidence type="ECO:0000256" key="2">
    <source>
        <dbReference type="ARBA" id="ARBA00022490"/>
    </source>
</evidence>
<dbReference type="GO" id="GO:0051225">
    <property type="term" value="P:spindle assembly"/>
    <property type="evidence" value="ECO:0007669"/>
    <property type="project" value="TreeGrafter"/>
</dbReference>
<evidence type="ECO:0000256" key="4">
    <source>
        <dbReference type="ARBA" id="ARBA00023212"/>
    </source>
</evidence>
<keyword evidence="3 5" id="KW-0493">Microtubule</keyword>
<dbReference type="InterPro" id="IPR042241">
    <property type="entry name" value="GCP_C_sf"/>
</dbReference>
<dbReference type="InParanoid" id="A0A286UHV3"/>
<dbReference type="STRING" id="2282107.A0A286UHV3"/>
<feature type="domain" description="Gamma tubulin complex component C-terminal" evidence="6">
    <location>
        <begin position="493"/>
        <end position="915"/>
    </location>
</feature>
<comment type="subcellular location">
    <subcellularLocation>
        <location evidence="5">Cytoplasm</location>
        <location evidence="5">Cytoskeleton</location>
        <location evidence="5">Microtubule organizing center</location>
    </subcellularLocation>
</comment>
<dbReference type="Pfam" id="PF04130">
    <property type="entry name" value="GCP_C_terminal"/>
    <property type="match status" value="1"/>
</dbReference>
<reference evidence="7 8" key="1">
    <citation type="journal article" date="2017" name="Mol. Ecol.">
        <title>Comparative and population genomic landscape of Phellinus noxius: A hypervariable fungus causing root rot in trees.</title>
        <authorList>
            <person name="Chung C.L."/>
            <person name="Lee T.J."/>
            <person name="Akiba M."/>
            <person name="Lee H.H."/>
            <person name="Kuo T.H."/>
            <person name="Liu D."/>
            <person name="Ke H.M."/>
            <person name="Yokoi T."/>
            <person name="Roa M.B."/>
            <person name="Lu M.J."/>
            <person name="Chang Y.Y."/>
            <person name="Ann P.J."/>
            <person name="Tsai J.N."/>
            <person name="Chen C.Y."/>
            <person name="Tzean S.S."/>
            <person name="Ota Y."/>
            <person name="Hattori T."/>
            <person name="Sahashi N."/>
            <person name="Liou R.F."/>
            <person name="Kikuchi T."/>
            <person name="Tsai I.J."/>
        </authorList>
    </citation>
    <scope>NUCLEOTIDE SEQUENCE [LARGE SCALE GENOMIC DNA]</scope>
    <source>
        <strain evidence="7 8">FFPRI411160</strain>
    </source>
</reference>
<dbReference type="InterPro" id="IPR007259">
    <property type="entry name" value="GCP"/>
</dbReference>
<dbReference type="PANTHER" id="PTHR19302:SF70">
    <property type="entry name" value="GAMMA-TUBULIN COMPLEX COMPONENT 6"/>
    <property type="match status" value="1"/>
</dbReference>
<dbReference type="Gene3D" id="1.20.120.1900">
    <property type="entry name" value="Gamma-tubulin complex, C-terminal domain"/>
    <property type="match status" value="1"/>
</dbReference>
<evidence type="ECO:0000313" key="7">
    <source>
        <dbReference type="EMBL" id="PAV19210.1"/>
    </source>
</evidence>
<dbReference type="GO" id="GO:0000922">
    <property type="term" value="C:spindle pole"/>
    <property type="evidence" value="ECO:0007669"/>
    <property type="project" value="InterPro"/>
</dbReference>
<evidence type="ECO:0000259" key="6">
    <source>
        <dbReference type="Pfam" id="PF04130"/>
    </source>
</evidence>
<dbReference type="OrthoDB" id="775571at2759"/>
<dbReference type="GO" id="GO:0000930">
    <property type="term" value="C:gamma-tubulin complex"/>
    <property type="evidence" value="ECO:0007669"/>
    <property type="project" value="TreeGrafter"/>
</dbReference>
<sequence length="922" mass="104188">MGEKPQNPIIQNIEHKQVTLSQHPKKNEGQPLCTLQDHLPSEYDSTSQYHNWLESMNDGQENKPILMSEQSHRAIAASRHRVLRGGVNSGDKVLHISRDELYKALELTLAGCTSAIHEWDEEGVFILKSLAEKIVVDDLDETITDDFISPLLEMGSRYRRLDQLASCTDRRSHGWNPTTLAFLHALRSALLWVREETGGVLSNRERGLCDIIFALNEVDIVLEMLSRLCRDLETTLGEVSPTFLLSHLYNSLEAHIELSSPHIIRSMLAYTLTVTSKPYFVSLAKMVGLEELEETLSSERRKYGKDHEDGVGGMYYDFEQEEDGDGGENDGESSEFPCFMGKEIKEAVARARRSIRILASPELEEGIKISLPSHRRLEWIWTDESPVHQGCRNGEPTVTLNISKREGLEIQSEKYKPELKRLALFDLEPASLSPSSIQDLRCFLYNFPSSLPSSRPTLSILVSYVLSPIQEQATALGRSALCLFLTPSTPLHLRAHLILLRSSLLLGSPAFKARLSGALFSDAEPDDDPMLGDREAKENSMGTTIRTRDRNANYREVQARLADELKRERNKRERRWAVGLGFGLTDREQWPPGGSDLAFYLRRVIMDSVEHIRKAEIMPDGSELGDDEFWDEADSRLGFAIRDLPSGTGKEKWLDPTSIEALDFLYMEYRPPRPLRSLITPEIMSKYQRMFAFLLRLLRVEYAMRLAYRVSRSHTKNVFVTHHRSRLIALRLRFEGQVFLSTLSAYVTDTVIKGNLDAFIDRLYAAELASHNLLKENDVEKNKYMFADVYSLMRLHGKVLDTILTGCLLRGAQRAAGEVLWAVLEVLLEFSVLVGNVYRGIGAGEEAQAALRIEALYGKFIKTRAVLMKALQKMTGRGYKRLGLEQKGQGRLIDGIRPGPGGLEALSDLMIRLDATCPSMFS</sequence>
<name>A0A286UHV3_9AGAM</name>
<evidence type="ECO:0000313" key="8">
    <source>
        <dbReference type="Proteomes" id="UP000217199"/>
    </source>
</evidence>
<gene>
    <name evidence="7" type="ORF">PNOK_0605400</name>
</gene>